<comment type="caution">
    <text evidence="1">The sequence shown here is derived from an EMBL/GenBank/DDBJ whole genome shotgun (WGS) entry which is preliminary data.</text>
</comment>
<evidence type="ECO:0000313" key="2">
    <source>
        <dbReference type="Proteomes" id="UP000245489"/>
    </source>
</evidence>
<sequence>MQLSLVSEMPELEKKIFLDIYAKVYFDTRRNRPRLKTLEGQTIPCDLKIGCPAKMISDFPEGTIYKLDARLIQKNGRRPYFLTINKNKVQRAIEFFDHNLQVQKGLKLEQKAKKITFEKIKKAKEPTKILEEISIF</sequence>
<dbReference type="EMBL" id="QGGO01000014">
    <property type="protein sequence ID" value="PWK25224.1"/>
    <property type="molecule type" value="Genomic_DNA"/>
</dbReference>
<dbReference type="RefSeq" id="WP_211321207.1">
    <property type="nucleotide sequence ID" value="NZ_QGGO01000014.1"/>
</dbReference>
<dbReference type="Proteomes" id="UP000245489">
    <property type="component" value="Unassembled WGS sequence"/>
</dbReference>
<evidence type="ECO:0000313" key="1">
    <source>
        <dbReference type="EMBL" id="PWK25224.1"/>
    </source>
</evidence>
<protein>
    <submittedName>
        <fullName evidence="1">Uncharacterized protein</fullName>
    </submittedName>
</protein>
<gene>
    <name evidence="1" type="ORF">LV89_02850</name>
</gene>
<dbReference type="AlphaFoldDB" id="A0A316E495"/>
<reference evidence="1 2" key="1">
    <citation type="submission" date="2018-05" db="EMBL/GenBank/DDBJ databases">
        <title>Genomic Encyclopedia of Archaeal and Bacterial Type Strains, Phase II (KMG-II): from individual species to whole genera.</title>
        <authorList>
            <person name="Goeker M."/>
        </authorList>
    </citation>
    <scope>NUCLEOTIDE SEQUENCE [LARGE SCALE GENOMIC DNA]</scope>
    <source>
        <strain evidence="1 2">DSM 22214</strain>
    </source>
</reference>
<organism evidence="1 2">
    <name type="scientific">Arcicella aurantiaca</name>
    <dbReference type="NCBI Taxonomy" id="591202"/>
    <lineage>
        <taxon>Bacteria</taxon>
        <taxon>Pseudomonadati</taxon>
        <taxon>Bacteroidota</taxon>
        <taxon>Cytophagia</taxon>
        <taxon>Cytophagales</taxon>
        <taxon>Flectobacillaceae</taxon>
        <taxon>Arcicella</taxon>
    </lineage>
</organism>
<keyword evidence="2" id="KW-1185">Reference proteome</keyword>
<accession>A0A316E495</accession>
<name>A0A316E495_9BACT</name>
<proteinExistence type="predicted"/>